<reference evidence="3" key="1">
    <citation type="submission" date="2018-09" db="EMBL/GenBank/DDBJ databases">
        <authorList>
            <person name="Livingstone P.G."/>
            <person name="Whitworth D.E."/>
        </authorList>
    </citation>
    <scope>NUCLEOTIDE SEQUENCE [LARGE SCALE GENOMIC DNA]</scope>
    <source>
        <strain evidence="3">CA054A</strain>
    </source>
</reference>
<evidence type="ECO:0000259" key="1">
    <source>
        <dbReference type="Pfam" id="PF13460"/>
    </source>
</evidence>
<dbReference type="AlphaFoldDB" id="A0A3A8JSA2"/>
<evidence type="ECO:0000313" key="3">
    <source>
        <dbReference type="Proteomes" id="UP000268094"/>
    </source>
</evidence>
<accession>A0A3A8JSA2</accession>
<dbReference type="Proteomes" id="UP000268094">
    <property type="component" value="Unassembled WGS sequence"/>
</dbReference>
<dbReference type="Pfam" id="PF13460">
    <property type="entry name" value="NAD_binding_10"/>
    <property type="match status" value="1"/>
</dbReference>
<proteinExistence type="predicted"/>
<dbReference type="InterPro" id="IPR051604">
    <property type="entry name" value="Ergot_Alk_Oxidoreductase"/>
</dbReference>
<evidence type="ECO:0000313" key="2">
    <source>
        <dbReference type="EMBL" id="RKG93331.1"/>
    </source>
</evidence>
<dbReference type="PANTHER" id="PTHR43162">
    <property type="match status" value="1"/>
</dbReference>
<feature type="domain" description="NAD(P)-binding" evidence="1">
    <location>
        <begin position="6"/>
        <end position="113"/>
    </location>
</feature>
<sequence length="294" mass="31663">MHIILGATGHIGSALSRLLLERGESVTVVSRSEDKLNALRSLGADAARVDVREVQALRAVFRRGKRLFLLNPPAAPTTDTDREERTTSRAILEALEGSGLERIVAASTFGAQAGEHIGDLGVLHEMEQGLARQGVPASIVRGAYYFTNWDMALQSAAKHGIVQSFFPPDFRLPMVAPRDLAEVAADLMTAPEDRPGLFHVEGPQRYAPTDVATACAAVLGRPVKVEVVPRERWVETFRGFGFSPSAAKSYANMTAATVDGTFPDPGSTLHGRTSLQDYVTERCSGAPARPPHQP</sequence>
<dbReference type="RefSeq" id="WP_120539066.1">
    <property type="nucleotide sequence ID" value="NZ_RAVZ01000010.1"/>
</dbReference>
<dbReference type="PANTHER" id="PTHR43162:SF1">
    <property type="entry name" value="PRESTALK A DIFFERENTIATION PROTEIN A"/>
    <property type="match status" value="1"/>
</dbReference>
<dbReference type="InterPro" id="IPR036291">
    <property type="entry name" value="NAD(P)-bd_dom_sf"/>
</dbReference>
<gene>
    <name evidence="2" type="ORF">D7V88_03040</name>
</gene>
<name>A0A3A8JSA2_9BACT</name>
<dbReference type="InterPro" id="IPR016040">
    <property type="entry name" value="NAD(P)-bd_dom"/>
</dbReference>
<dbReference type="EMBL" id="RAVZ01000010">
    <property type="protein sequence ID" value="RKG93331.1"/>
    <property type="molecule type" value="Genomic_DNA"/>
</dbReference>
<keyword evidence="3" id="KW-1185">Reference proteome</keyword>
<dbReference type="OrthoDB" id="7352262at2"/>
<dbReference type="Gene3D" id="3.90.25.10">
    <property type="entry name" value="UDP-galactose 4-epimerase, domain 1"/>
    <property type="match status" value="1"/>
</dbReference>
<comment type="caution">
    <text evidence="2">The sequence shown here is derived from an EMBL/GenBank/DDBJ whole genome shotgun (WGS) entry which is preliminary data.</text>
</comment>
<organism evidence="2 3">
    <name type="scientific">Corallococcus terminator</name>
    <dbReference type="NCBI Taxonomy" id="2316733"/>
    <lineage>
        <taxon>Bacteria</taxon>
        <taxon>Pseudomonadati</taxon>
        <taxon>Myxococcota</taxon>
        <taxon>Myxococcia</taxon>
        <taxon>Myxococcales</taxon>
        <taxon>Cystobacterineae</taxon>
        <taxon>Myxococcaceae</taxon>
        <taxon>Corallococcus</taxon>
    </lineage>
</organism>
<dbReference type="Gene3D" id="3.40.50.720">
    <property type="entry name" value="NAD(P)-binding Rossmann-like Domain"/>
    <property type="match status" value="1"/>
</dbReference>
<dbReference type="SUPFAM" id="SSF51735">
    <property type="entry name" value="NAD(P)-binding Rossmann-fold domains"/>
    <property type="match status" value="1"/>
</dbReference>
<protein>
    <submittedName>
        <fullName evidence="2">NAD-dependent epimerase/dehydratase family protein</fullName>
    </submittedName>
</protein>